<protein>
    <submittedName>
        <fullName evidence="2">Uncharacterized protein</fullName>
    </submittedName>
</protein>
<feature type="region of interest" description="Disordered" evidence="1">
    <location>
        <begin position="1"/>
        <end position="28"/>
    </location>
</feature>
<gene>
    <name evidence="2" type="ORF">F8M41_008694</name>
</gene>
<feature type="compositionally biased region" description="Basic and acidic residues" evidence="1">
    <location>
        <begin position="164"/>
        <end position="173"/>
    </location>
</feature>
<feature type="compositionally biased region" description="Low complexity" evidence="1">
    <location>
        <begin position="92"/>
        <end position="101"/>
    </location>
</feature>
<dbReference type="OrthoDB" id="2446119at2759"/>
<name>A0A8H4A3G6_GIGMA</name>
<evidence type="ECO:0000256" key="1">
    <source>
        <dbReference type="SAM" id="MobiDB-lite"/>
    </source>
</evidence>
<feature type="region of interest" description="Disordered" evidence="1">
    <location>
        <begin position="144"/>
        <end position="173"/>
    </location>
</feature>
<proteinExistence type="predicted"/>
<sequence length="173" mass="19690">MKLERLENGDNSPNLVIKSLKDDTPASDITDDVLSSDVYQGSKIQCPISSIHTKSKSPEDKEIEFLERVHKERISNEIRERNWEKKLRSQGLSSDNNSSELSNSLYNVKTVTLETNLKNSMEVSEEETKPRVYDSLNLNISEISSESKSPTNLLPNQKTPYNQKVERGLRLAH</sequence>
<dbReference type="Proteomes" id="UP000439903">
    <property type="component" value="Unassembled WGS sequence"/>
</dbReference>
<dbReference type="EMBL" id="WTPW01001919">
    <property type="protein sequence ID" value="KAF0407937.1"/>
    <property type="molecule type" value="Genomic_DNA"/>
</dbReference>
<evidence type="ECO:0000313" key="3">
    <source>
        <dbReference type="Proteomes" id="UP000439903"/>
    </source>
</evidence>
<accession>A0A8H4A3G6</accession>
<feature type="compositionally biased region" description="Basic and acidic residues" evidence="1">
    <location>
        <begin position="77"/>
        <end position="87"/>
    </location>
</feature>
<reference evidence="2 3" key="1">
    <citation type="journal article" date="2019" name="Environ. Microbiol.">
        <title>At the nexus of three kingdoms: the genome of the mycorrhizal fungus Gigaspora margarita provides insights into plant, endobacterial and fungal interactions.</title>
        <authorList>
            <person name="Venice F."/>
            <person name="Ghignone S."/>
            <person name="Salvioli di Fossalunga A."/>
            <person name="Amselem J."/>
            <person name="Novero M."/>
            <person name="Xianan X."/>
            <person name="Sedzielewska Toro K."/>
            <person name="Morin E."/>
            <person name="Lipzen A."/>
            <person name="Grigoriev I.V."/>
            <person name="Henrissat B."/>
            <person name="Martin F.M."/>
            <person name="Bonfante P."/>
        </authorList>
    </citation>
    <scope>NUCLEOTIDE SEQUENCE [LARGE SCALE GENOMIC DNA]</scope>
    <source>
        <strain evidence="2 3">BEG34</strain>
    </source>
</reference>
<keyword evidence="3" id="KW-1185">Reference proteome</keyword>
<feature type="region of interest" description="Disordered" evidence="1">
    <location>
        <begin position="77"/>
        <end position="101"/>
    </location>
</feature>
<evidence type="ECO:0000313" key="2">
    <source>
        <dbReference type="EMBL" id="KAF0407937.1"/>
    </source>
</evidence>
<comment type="caution">
    <text evidence="2">The sequence shown here is derived from an EMBL/GenBank/DDBJ whole genome shotgun (WGS) entry which is preliminary data.</text>
</comment>
<organism evidence="2 3">
    <name type="scientific">Gigaspora margarita</name>
    <dbReference type="NCBI Taxonomy" id="4874"/>
    <lineage>
        <taxon>Eukaryota</taxon>
        <taxon>Fungi</taxon>
        <taxon>Fungi incertae sedis</taxon>
        <taxon>Mucoromycota</taxon>
        <taxon>Glomeromycotina</taxon>
        <taxon>Glomeromycetes</taxon>
        <taxon>Diversisporales</taxon>
        <taxon>Gigasporaceae</taxon>
        <taxon>Gigaspora</taxon>
    </lineage>
</organism>
<dbReference type="AlphaFoldDB" id="A0A8H4A3G6"/>
<feature type="compositionally biased region" description="Polar residues" evidence="1">
    <location>
        <begin position="144"/>
        <end position="162"/>
    </location>
</feature>